<keyword evidence="25" id="KW-1185">Reference proteome</keyword>
<keyword evidence="6" id="KW-0597">Phosphoprotein</keyword>
<comment type="subunit">
    <text evidence="20">May form homooligomers. Interacts with CREBBP/CBP, EED/WAIT1, EP300/P300, NCOA6/PRIP, PPARBP/PBP and SMN.</text>
</comment>
<keyword evidence="8" id="KW-0808">Transferase</keyword>
<feature type="region of interest" description="Disordered" evidence="23">
    <location>
        <begin position="387"/>
        <end position="429"/>
    </location>
</feature>
<evidence type="ECO:0000256" key="5">
    <source>
        <dbReference type="ARBA" id="ARBA00022490"/>
    </source>
</evidence>
<dbReference type="GO" id="GO:0015030">
    <property type="term" value="C:Cajal body"/>
    <property type="evidence" value="ECO:0007669"/>
    <property type="project" value="UniProtKB-SubCell"/>
</dbReference>
<evidence type="ECO:0000256" key="8">
    <source>
        <dbReference type="ARBA" id="ARBA00022679"/>
    </source>
</evidence>
<evidence type="ECO:0000256" key="19">
    <source>
        <dbReference type="ARBA" id="ARBA00057179"/>
    </source>
</evidence>
<dbReference type="Proteomes" id="UP000494040">
    <property type="component" value="Unassembled WGS sequence"/>
</dbReference>
<proteinExistence type="inferred from homology"/>
<reference evidence="24" key="1">
    <citation type="submission" date="2022-01" db="UniProtKB">
        <authorList>
            <consortium name="EnsemblMetazoa"/>
        </authorList>
    </citation>
    <scope>IDENTIFICATION</scope>
</reference>
<dbReference type="GO" id="GO:0005730">
    <property type="term" value="C:nucleolus"/>
    <property type="evidence" value="ECO:0007669"/>
    <property type="project" value="UniProtKB-SubCell"/>
</dbReference>
<dbReference type="EnsemblMetazoa" id="XM_014395275.2">
    <property type="protein sequence ID" value="XP_014250761.1"/>
    <property type="gene ID" value="LOC106667368"/>
</dbReference>
<comment type="function">
    <text evidence="19">Catalyzes the 2 serial methylation steps for the conversion of the 7-monomethylguanosine (m(7)G) caps of snRNAs and snoRNAs to a 2,2,7-trimethylguanosine (m(2,2,7)G) cap structure. The enzyme is specific for guanine, and N7 methylation must precede N2 methylation. Hypermethylation of the m7G cap of U snRNAs leads to their concentration in nuclear foci, their colocalization with coilin and the formation of canonical Cajal bodies (CBs). Plays a role in transcriptional regulation.</text>
</comment>
<dbReference type="FunFam" id="3.40.50.150:FF:000066">
    <property type="entry name" value="Trimethylguanosine synthase 1"/>
    <property type="match status" value="1"/>
</dbReference>
<evidence type="ECO:0000256" key="23">
    <source>
        <dbReference type="SAM" id="MobiDB-lite"/>
    </source>
</evidence>
<comment type="catalytic activity">
    <reaction evidence="16">
        <text>a 5'-end (N(2),N(7)-dimethyl 5'-triphosphoguanosine)-ribonucleoside in snRNA + S-adenosyl-L-methionine = a 5'-end (N(2),N(2),N(7)-trimethyl 5'-triphosphoguanosine)-ribonucleoside in snRNA + S-adenosyl-L-homocysteine + H(+)</text>
        <dbReference type="Rhea" id="RHEA:78479"/>
        <dbReference type="Rhea" id="RHEA-COMP:19087"/>
        <dbReference type="Rhea" id="RHEA-COMP:19089"/>
        <dbReference type="ChEBI" id="CHEBI:15378"/>
        <dbReference type="ChEBI" id="CHEBI:57856"/>
        <dbReference type="ChEBI" id="CHEBI:59789"/>
        <dbReference type="ChEBI" id="CHEBI:167623"/>
        <dbReference type="ChEBI" id="CHEBI:172880"/>
    </reaction>
    <physiologicalReaction direction="left-to-right" evidence="16">
        <dbReference type="Rhea" id="RHEA:78480"/>
    </physiologicalReaction>
</comment>
<dbReference type="OMA" id="NYCSTDE"/>
<evidence type="ECO:0000256" key="13">
    <source>
        <dbReference type="ARBA" id="ARBA00025783"/>
    </source>
</evidence>
<dbReference type="RefSeq" id="XP_014250761.1">
    <property type="nucleotide sequence ID" value="XM_014395275.2"/>
</dbReference>
<sequence>MLEENSYEPLAEVYLSVGDSYTNEDIYCLCSRVVIRARNEEEEEVAHELTDIREEQYFEGAVIQEVVQPQPQVQIKRKEHEEVLSCYCSASHCSTDEHDSVRENALHSDSGADLSESSRDLDWERYWATHGETIVWESWIKKYGAYIDPCYLAGVQAVEADPEETQFNVTGCENGKKSFSGFLDEEYHDVQEIDNSSETSEKSDHGDEYFRLRSCSRSSGKSSLLTDSLTNVTPMTIYSSELSCPEESSGQSNSNSFLSSSADSVSSNEQQWQHLWQEHFNEQYIASYNAFVAKINEIIPSDTYDNVFESSTKSMNGSIDCSKSTELISEKNNSDENKENIDITDVEFDCTSTSSDSKKAKRKFNIREAQSVGYLLGSLKTLSMEQEAKVKASSSSPDNDETTDISNNSEPPTEIPLKRGSKRVHEKDDPSLDRVKGAFTLMGFVFKPAEIRVEKSRIRKAHVVYRKRNIRSQNRSLNMKSVQPRHIRFDENGFVIDKSSSADQESQSYVVDKCRIELDDFSEKDDSSSDEDFVLADEWGSQKIKERQKKKKMSKKKTKIRNSLPKEMLENNKLMKYWYNRYRLFSLYDQGIKLDKESWYSVTPEKVSKHTAERCKCDLIIDACCGAGGNAIQFAFTCEKVIAIDIDPVKVELAKHNASIYGVMDRIEFIVGDFFALAPYLKADVIFLSPPWGGPGYLSSDSFCLDNITVEGGGKRLFETALAITPNIAYFLPKNINTDQLMQIAGPGGAVEIEQNFLEKRLIAITAYFGELVEAL</sequence>
<comment type="catalytic activity">
    <reaction evidence="14">
        <text>a 5'-end (N(2),N(7)-dimethyl 5'-triphosphoguanosine)-ribonucleoside in snoRNA + S-adenosyl-L-methionine = a 5'-end (N(2),N(2),N(7)-trimethyl 5'-triphosphoguanosine)-ribonucleoside in snoRNA + S-adenosyl-L-homocysteine + H(+)</text>
        <dbReference type="Rhea" id="RHEA:78507"/>
        <dbReference type="Rhea" id="RHEA-COMP:19088"/>
        <dbReference type="Rhea" id="RHEA-COMP:19090"/>
        <dbReference type="ChEBI" id="CHEBI:15378"/>
        <dbReference type="ChEBI" id="CHEBI:57856"/>
        <dbReference type="ChEBI" id="CHEBI:59789"/>
        <dbReference type="ChEBI" id="CHEBI:167623"/>
        <dbReference type="ChEBI" id="CHEBI:172880"/>
    </reaction>
    <physiologicalReaction direction="left-to-right" evidence="14">
        <dbReference type="Rhea" id="RHEA:78508"/>
    </physiologicalReaction>
</comment>
<evidence type="ECO:0000256" key="11">
    <source>
        <dbReference type="ARBA" id="ARBA00023163"/>
    </source>
</evidence>
<evidence type="ECO:0000256" key="18">
    <source>
        <dbReference type="ARBA" id="ARBA00049790"/>
    </source>
</evidence>
<evidence type="ECO:0000256" key="7">
    <source>
        <dbReference type="ARBA" id="ARBA00022603"/>
    </source>
</evidence>
<dbReference type="CTD" id="96764"/>
<organism evidence="24 25">
    <name type="scientific">Cimex lectularius</name>
    <name type="common">Bed bug</name>
    <name type="synonym">Acanthia lectularia</name>
    <dbReference type="NCBI Taxonomy" id="79782"/>
    <lineage>
        <taxon>Eukaryota</taxon>
        <taxon>Metazoa</taxon>
        <taxon>Ecdysozoa</taxon>
        <taxon>Arthropoda</taxon>
        <taxon>Hexapoda</taxon>
        <taxon>Insecta</taxon>
        <taxon>Pterygota</taxon>
        <taxon>Neoptera</taxon>
        <taxon>Paraneoptera</taxon>
        <taxon>Hemiptera</taxon>
        <taxon>Heteroptera</taxon>
        <taxon>Panheteroptera</taxon>
        <taxon>Cimicomorpha</taxon>
        <taxon>Cimicidae</taxon>
        <taxon>Cimex</taxon>
    </lineage>
</organism>
<evidence type="ECO:0000313" key="25">
    <source>
        <dbReference type="Proteomes" id="UP000494040"/>
    </source>
</evidence>
<keyword evidence="11" id="KW-0804">Transcription</keyword>
<evidence type="ECO:0000256" key="20">
    <source>
        <dbReference type="ARBA" id="ARBA00064494"/>
    </source>
</evidence>
<name>A0A8I6RVA5_CIMLE</name>
<dbReference type="AlphaFoldDB" id="A0A8I6RVA5"/>
<dbReference type="GO" id="GO:0005737">
    <property type="term" value="C:cytoplasm"/>
    <property type="evidence" value="ECO:0007669"/>
    <property type="project" value="UniProtKB-SubCell"/>
</dbReference>
<dbReference type="KEGG" id="clec:106667368"/>
<dbReference type="CDD" id="cd02440">
    <property type="entry name" value="AdoMet_MTases"/>
    <property type="match status" value="1"/>
</dbReference>
<evidence type="ECO:0000256" key="21">
    <source>
        <dbReference type="ARBA" id="ARBA00079339"/>
    </source>
</evidence>
<feature type="compositionally biased region" description="Low complexity" evidence="23">
    <location>
        <begin position="246"/>
        <end position="262"/>
    </location>
</feature>
<evidence type="ECO:0000256" key="2">
    <source>
        <dbReference type="ARBA" id="ARBA00004496"/>
    </source>
</evidence>
<evidence type="ECO:0000256" key="6">
    <source>
        <dbReference type="ARBA" id="ARBA00022553"/>
    </source>
</evidence>
<dbReference type="OrthoDB" id="6619622at2759"/>
<evidence type="ECO:0000256" key="4">
    <source>
        <dbReference type="ARBA" id="ARBA00018517"/>
    </source>
</evidence>
<dbReference type="Pfam" id="PF09445">
    <property type="entry name" value="Methyltransf_15"/>
    <property type="match status" value="1"/>
</dbReference>
<comment type="catalytic activity">
    <reaction evidence="15">
        <text>a 5'-end (N(7)-methyl 5'-triphosphoguanosine)-ribonucleoside in snoRNA + S-adenosyl-L-methionine = a 5'-end (N(2),N(7)-dimethyl 5'-triphosphoguanosine)-ribonucleoside in snoRNA + S-adenosyl-L-homocysteine + H(+)</text>
        <dbReference type="Rhea" id="RHEA:78475"/>
        <dbReference type="Rhea" id="RHEA-COMP:19086"/>
        <dbReference type="Rhea" id="RHEA-COMP:19088"/>
        <dbReference type="ChEBI" id="CHEBI:15378"/>
        <dbReference type="ChEBI" id="CHEBI:57856"/>
        <dbReference type="ChEBI" id="CHEBI:59789"/>
        <dbReference type="ChEBI" id="CHEBI:156461"/>
        <dbReference type="ChEBI" id="CHEBI:172880"/>
    </reaction>
    <physiologicalReaction direction="left-to-right" evidence="15">
        <dbReference type="Rhea" id="RHEA:78476"/>
    </physiologicalReaction>
</comment>
<dbReference type="GeneID" id="106667368"/>
<evidence type="ECO:0000256" key="16">
    <source>
        <dbReference type="ARBA" id="ARBA00048763"/>
    </source>
</evidence>
<comment type="subcellular location">
    <subcellularLocation>
        <location evidence="2">Cytoplasm</location>
    </subcellularLocation>
    <subcellularLocation>
        <location evidence="1">Nucleus</location>
        <location evidence="1">Cajal body</location>
    </subcellularLocation>
    <subcellularLocation>
        <location evidence="3">Nucleus</location>
        <location evidence="3">Nucleolus</location>
    </subcellularLocation>
</comment>
<evidence type="ECO:0000256" key="22">
    <source>
        <dbReference type="ARBA" id="ARBA00081504"/>
    </source>
</evidence>
<dbReference type="InterPro" id="IPR029063">
    <property type="entry name" value="SAM-dependent_MTases_sf"/>
</dbReference>
<evidence type="ECO:0000256" key="14">
    <source>
        <dbReference type="ARBA" id="ARBA00047418"/>
    </source>
</evidence>
<accession>A0A8I6RVA5</accession>
<dbReference type="InterPro" id="IPR019012">
    <property type="entry name" value="RNA_cap_Gua-N2-MeTrfase"/>
</dbReference>
<dbReference type="GO" id="GO:0071164">
    <property type="term" value="F:RNA cap trimethylguanosine synthase activity"/>
    <property type="evidence" value="ECO:0007669"/>
    <property type="project" value="TreeGrafter"/>
</dbReference>
<dbReference type="SUPFAM" id="SSF53335">
    <property type="entry name" value="S-adenosyl-L-methionine-dependent methyltransferases"/>
    <property type="match status" value="1"/>
</dbReference>
<dbReference type="Gene3D" id="3.40.50.150">
    <property type="entry name" value="Vaccinia Virus protein VP39"/>
    <property type="match status" value="1"/>
</dbReference>
<keyword evidence="10" id="KW-0805">Transcription regulation</keyword>
<evidence type="ECO:0000256" key="1">
    <source>
        <dbReference type="ARBA" id="ARBA00004408"/>
    </source>
</evidence>
<evidence type="ECO:0000256" key="12">
    <source>
        <dbReference type="ARBA" id="ARBA00023242"/>
    </source>
</evidence>
<protein>
    <recommendedName>
        <fullName evidence="4">Trimethylguanosine synthase</fullName>
    </recommendedName>
    <alternativeName>
        <fullName evidence="18">Cap-specific guanine-N(2) methyltransferase</fullName>
    </alternativeName>
    <alternativeName>
        <fullName evidence="21">Nuclear receptor coactivator 6-interacting protein</fullName>
    </alternativeName>
    <alternativeName>
        <fullName evidence="22">PRIP-interacting protein with methyltransferase motif</fullName>
    </alternativeName>
</protein>
<dbReference type="PANTHER" id="PTHR14741">
    <property type="entry name" value="S-ADENOSYLMETHIONINE-DEPENDENT METHYLTRANSFERASE RELATED"/>
    <property type="match status" value="1"/>
</dbReference>
<evidence type="ECO:0000313" key="24">
    <source>
        <dbReference type="EnsemblMetazoa" id="XP_014250761.1"/>
    </source>
</evidence>
<keyword evidence="9" id="KW-0949">S-adenosyl-L-methionine</keyword>
<evidence type="ECO:0000256" key="10">
    <source>
        <dbReference type="ARBA" id="ARBA00023015"/>
    </source>
</evidence>
<evidence type="ECO:0000256" key="3">
    <source>
        <dbReference type="ARBA" id="ARBA00004604"/>
    </source>
</evidence>
<comment type="catalytic activity">
    <reaction evidence="17">
        <text>a 5'-end (N(7)-methyl 5'-triphosphoguanosine)-ribonucleoside in snRNA + S-adenosyl-L-methionine = a 5'-end (N(2),N(7)-dimethyl 5'-triphosphoguanosine)-ribonucleoside in snRNA + S-adenosyl-L-homocysteine + H(+)</text>
        <dbReference type="Rhea" id="RHEA:78471"/>
        <dbReference type="Rhea" id="RHEA-COMP:19085"/>
        <dbReference type="Rhea" id="RHEA-COMP:19087"/>
        <dbReference type="ChEBI" id="CHEBI:15378"/>
        <dbReference type="ChEBI" id="CHEBI:57856"/>
        <dbReference type="ChEBI" id="CHEBI:59789"/>
        <dbReference type="ChEBI" id="CHEBI:156461"/>
        <dbReference type="ChEBI" id="CHEBI:172880"/>
    </reaction>
    <physiologicalReaction direction="left-to-right" evidence="17">
        <dbReference type="Rhea" id="RHEA:78472"/>
    </physiologicalReaction>
</comment>
<keyword evidence="12" id="KW-0539">Nucleus</keyword>
<feature type="region of interest" description="Disordered" evidence="23">
    <location>
        <begin position="242"/>
        <end position="262"/>
    </location>
</feature>
<keyword evidence="7" id="KW-0489">Methyltransferase</keyword>
<evidence type="ECO:0000256" key="15">
    <source>
        <dbReference type="ARBA" id="ARBA00048740"/>
    </source>
</evidence>
<dbReference type="PANTHER" id="PTHR14741:SF32">
    <property type="entry name" value="TRIMETHYLGUANOSINE SYNTHASE"/>
    <property type="match status" value="1"/>
</dbReference>
<comment type="similarity">
    <text evidence="13">Belongs to the methyltransferase superfamily. Trimethylguanosine synthase family.</text>
</comment>
<evidence type="ECO:0000256" key="9">
    <source>
        <dbReference type="ARBA" id="ARBA00022691"/>
    </source>
</evidence>
<keyword evidence="5" id="KW-0963">Cytoplasm</keyword>
<evidence type="ECO:0000256" key="17">
    <source>
        <dbReference type="ARBA" id="ARBA00049075"/>
    </source>
</evidence>